<dbReference type="Pfam" id="PF04456">
    <property type="entry name" value="DUF503"/>
    <property type="match status" value="1"/>
</dbReference>
<dbReference type="InterPro" id="IPR007546">
    <property type="entry name" value="DUF503"/>
</dbReference>
<organism evidence="1 2">
    <name type="scientific">Sulfurihydrogenibium azorense (strain DSM 15241 / OCM 825 / Az-Fu1)</name>
    <dbReference type="NCBI Taxonomy" id="204536"/>
    <lineage>
        <taxon>Bacteria</taxon>
        <taxon>Pseudomonadati</taxon>
        <taxon>Aquificota</taxon>
        <taxon>Aquificia</taxon>
        <taxon>Aquificales</taxon>
        <taxon>Hydrogenothermaceae</taxon>
        <taxon>Sulfurihydrogenibium</taxon>
    </lineage>
</organism>
<proteinExistence type="predicted"/>
<sequence length="93" mass="10611">MMIGSLVMQIHIHDAGSLKEKRMVIRSIKEKLRSKFNVSVSEVDNQDLWQLATVAVVTVAPDKNQVESILQNVVNFIYSNFPELHIDVSKEIF</sequence>
<dbReference type="PANTHER" id="PTHR36441:SF1">
    <property type="entry name" value="DUF503 DOMAIN-CONTAINING PROTEIN"/>
    <property type="match status" value="1"/>
</dbReference>
<gene>
    <name evidence="1" type="ordered locus">SULAZ_1178</name>
</gene>
<dbReference type="RefSeq" id="WP_012674309.1">
    <property type="nucleotide sequence ID" value="NC_012438.1"/>
</dbReference>
<evidence type="ECO:0000313" key="1">
    <source>
        <dbReference type="EMBL" id="ACN98989.1"/>
    </source>
</evidence>
<dbReference type="PANTHER" id="PTHR36441">
    <property type="entry name" value="HYPOTHETICAL CYTOSOLIC PROTEIN"/>
    <property type="match status" value="1"/>
</dbReference>
<keyword evidence="2" id="KW-1185">Reference proteome</keyword>
<dbReference type="STRING" id="204536.SULAZ_1178"/>
<name>C1DVL2_SULAA</name>
<dbReference type="AlphaFoldDB" id="C1DVL2"/>
<dbReference type="OrthoDB" id="9809023at2"/>
<dbReference type="EMBL" id="CP001229">
    <property type="protein sequence ID" value="ACN98989.1"/>
    <property type="molecule type" value="Genomic_DNA"/>
</dbReference>
<protein>
    <submittedName>
        <fullName evidence="1">YlxP</fullName>
    </submittedName>
</protein>
<dbReference type="HOGENOM" id="CLU_149981_4_0_0"/>
<accession>C1DVL2</accession>
<dbReference type="Gene3D" id="3.30.70.1120">
    <property type="entry name" value="TT1725-like"/>
    <property type="match status" value="1"/>
</dbReference>
<reference evidence="1 2" key="1">
    <citation type="journal article" date="2009" name="J. Bacteriol.">
        <title>Complete and draft genome sequences of six members of the Aquificales.</title>
        <authorList>
            <person name="Reysenbach A.L."/>
            <person name="Hamamura N."/>
            <person name="Podar M."/>
            <person name="Griffiths E."/>
            <person name="Ferreira S."/>
            <person name="Hochstein R."/>
            <person name="Heidelberg J."/>
            <person name="Johnson J."/>
            <person name="Mead D."/>
            <person name="Pohorille A."/>
            <person name="Sarmiento M."/>
            <person name="Schweighofer K."/>
            <person name="Seshadri R."/>
            <person name="Voytek M.A."/>
        </authorList>
    </citation>
    <scope>NUCLEOTIDE SEQUENCE [LARGE SCALE GENOMIC DNA]</scope>
    <source>
        <strain evidence="2">Az-Fu1 / DSM 15241 / OCM 825</strain>
    </source>
</reference>
<dbReference type="InterPro" id="IPR036746">
    <property type="entry name" value="TT1725-like_sf"/>
</dbReference>
<evidence type="ECO:0000313" key="2">
    <source>
        <dbReference type="Proteomes" id="UP000001369"/>
    </source>
</evidence>
<dbReference type="KEGG" id="saf:SULAZ_1178"/>
<dbReference type="Proteomes" id="UP000001369">
    <property type="component" value="Chromosome"/>
</dbReference>
<dbReference type="eggNOG" id="COG1550">
    <property type="taxonomic scope" value="Bacteria"/>
</dbReference>
<dbReference type="SUPFAM" id="SSF103007">
    <property type="entry name" value="Hypothetical protein TT1725"/>
    <property type="match status" value="1"/>
</dbReference>